<dbReference type="EMBL" id="WSUT01000005">
    <property type="protein sequence ID" value="MWC43017.1"/>
    <property type="molecule type" value="Genomic_DNA"/>
</dbReference>
<evidence type="ECO:0000313" key="7">
    <source>
        <dbReference type="Proteomes" id="UP000436801"/>
    </source>
</evidence>
<feature type="compositionally biased region" description="Polar residues" evidence="3">
    <location>
        <begin position="45"/>
        <end position="56"/>
    </location>
</feature>
<feature type="compositionally biased region" description="Polar residues" evidence="3">
    <location>
        <begin position="67"/>
        <end position="78"/>
    </location>
</feature>
<evidence type="ECO:0000256" key="3">
    <source>
        <dbReference type="SAM" id="MobiDB-lite"/>
    </source>
</evidence>
<dbReference type="AlphaFoldDB" id="A0A1G7GUA2"/>
<feature type="chain" id="PRO_5034067280" evidence="2">
    <location>
        <begin position="23"/>
        <end position="478"/>
    </location>
</feature>
<evidence type="ECO:0000256" key="2">
    <source>
        <dbReference type="RuleBase" id="RU363072"/>
    </source>
</evidence>
<protein>
    <submittedName>
        <fullName evidence="4">Carbohydrate porin</fullName>
    </submittedName>
    <submittedName>
        <fullName evidence="5">Porin, OprB family</fullName>
    </submittedName>
</protein>
<dbReference type="GO" id="GO:0016020">
    <property type="term" value="C:membrane"/>
    <property type="evidence" value="ECO:0007669"/>
    <property type="project" value="InterPro"/>
</dbReference>
<reference evidence="4 7" key="2">
    <citation type="submission" date="2019-12" db="EMBL/GenBank/DDBJ databases">
        <authorList>
            <person name="Zheng J."/>
        </authorList>
    </citation>
    <scope>NUCLEOTIDE SEQUENCE [LARGE SCALE GENOMIC DNA]</scope>
    <source>
        <strain evidence="4 7">DSM 27347</strain>
    </source>
</reference>
<keyword evidence="6" id="KW-1185">Reference proteome</keyword>
<evidence type="ECO:0000313" key="4">
    <source>
        <dbReference type="EMBL" id="MWC43017.1"/>
    </source>
</evidence>
<dbReference type="PANTHER" id="PTHR37944:SF1">
    <property type="entry name" value="PORIN B"/>
    <property type="match status" value="1"/>
</dbReference>
<evidence type="ECO:0000313" key="6">
    <source>
        <dbReference type="Proteomes" id="UP000323502"/>
    </source>
</evidence>
<dbReference type="GO" id="GO:0008643">
    <property type="term" value="P:carbohydrate transport"/>
    <property type="evidence" value="ECO:0007669"/>
    <property type="project" value="InterPro"/>
</dbReference>
<name>A0A1G7GUA2_9SPHN</name>
<dbReference type="InterPro" id="IPR007049">
    <property type="entry name" value="Carb-sel_porin_OprB"/>
</dbReference>
<feature type="signal peptide" evidence="2">
    <location>
        <begin position="1"/>
        <end position="22"/>
    </location>
</feature>
<dbReference type="Proteomes" id="UP000323502">
    <property type="component" value="Unassembled WGS sequence"/>
</dbReference>
<gene>
    <name evidence="4" type="ORF">GQR91_04995</name>
    <name evidence="5" type="ORF">SAMN05216557_1011030</name>
</gene>
<comment type="similarity">
    <text evidence="1 2">Belongs to the OprB family.</text>
</comment>
<reference evidence="5 6" key="1">
    <citation type="submission" date="2016-10" db="EMBL/GenBank/DDBJ databases">
        <authorList>
            <person name="Varghese N."/>
            <person name="Submissions S."/>
        </authorList>
    </citation>
    <scope>NUCLEOTIDE SEQUENCE [LARGE SCALE GENOMIC DNA]</scope>
    <source>
        <strain evidence="5 6">S7-754</strain>
    </source>
</reference>
<dbReference type="RefSeq" id="WP_149681377.1">
    <property type="nucleotide sequence ID" value="NZ_FNBI01000001.1"/>
</dbReference>
<dbReference type="Gene3D" id="2.40.160.180">
    <property type="entry name" value="Carbohydrate-selective porin OprB"/>
    <property type="match status" value="1"/>
</dbReference>
<dbReference type="Proteomes" id="UP000436801">
    <property type="component" value="Unassembled WGS sequence"/>
</dbReference>
<keyword evidence="2" id="KW-0732">Signal</keyword>
<sequence length="478" mass="51980">MRKDRVAAAVLAGMLWTGSAHAQQVDVGASPPPPETAQQPPETSSADTQRQPNTGAGRSPRNRQRDTSPSALTADTQNAPPPGLIGDWQEIRTRLGRRGIGLTARYASESGYNFAGGTRKLFRETGQFDVGTLLDLEKLIGLGGGAFQATVTWRRGYDLTQDAGLGTLQQVQEVYGRGQTMRVTQLWYEQKIGPAVEIKLGRTNPGEDFAVFSCHFMNLSFCGAQPGNLNGSYWQNWPIGQWGARVRVDLPRDFYVQTAAYEINPRNLENHFFIAHFKGATGVLVPVEGGWSRGGDDGHVGSYKIGGWIATEHGDDVFLDVNRRPIAITGMDPLRRDSRYGVYFTMQQQLTGESKDGKAMNGLSMFANVTQADRRTSVTDNQVALGLFYKGLVPHVPGDVLGIGVARTNVNGRVAAGQRLDPARPAVQGAEYAAEIYYSIHPADWLEMRPNLQYIHHPGGVAAADDVAVLGMKAAITL</sequence>
<dbReference type="PANTHER" id="PTHR37944">
    <property type="entry name" value="PORIN B"/>
    <property type="match status" value="1"/>
</dbReference>
<organism evidence="5 6">
    <name type="scientific">Sphingomonas carotinifaciens</name>
    <dbReference type="NCBI Taxonomy" id="1166323"/>
    <lineage>
        <taxon>Bacteria</taxon>
        <taxon>Pseudomonadati</taxon>
        <taxon>Pseudomonadota</taxon>
        <taxon>Alphaproteobacteria</taxon>
        <taxon>Sphingomonadales</taxon>
        <taxon>Sphingomonadaceae</taxon>
        <taxon>Sphingomonas</taxon>
    </lineage>
</organism>
<dbReference type="OrthoDB" id="177316at2"/>
<dbReference type="InterPro" id="IPR038673">
    <property type="entry name" value="OprB_sf"/>
</dbReference>
<dbReference type="InterPro" id="IPR052932">
    <property type="entry name" value="OprB_Porin"/>
</dbReference>
<dbReference type="Pfam" id="PF04966">
    <property type="entry name" value="OprB"/>
    <property type="match status" value="1"/>
</dbReference>
<feature type="region of interest" description="Disordered" evidence="3">
    <location>
        <begin position="22"/>
        <end position="89"/>
    </location>
</feature>
<evidence type="ECO:0000256" key="1">
    <source>
        <dbReference type="ARBA" id="ARBA00008769"/>
    </source>
</evidence>
<dbReference type="GO" id="GO:0015288">
    <property type="term" value="F:porin activity"/>
    <property type="evidence" value="ECO:0007669"/>
    <property type="project" value="InterPro"/>
</dbReference>
<evidence type="ECO:0000313" key="5">
    <source>
        <dbReference type="EMBL" id="SDE91695.1"/>
    </source>
</evidence>
<dbReference type="EMBL" id="FNBI01000001">
    <property type="protein sequence ID" value="SDE91695.1"/>
    <property type="molecule type" value="Genomic_DNA"/>
</dbReference>
<proteinExistence type="inferred from homology"/>
<accession>A0A1G7GUA2</accession>